<evidence type="ECO:0000313" key="3">
    <source>
        <dbReference type="Proteomes" id="UP000622552"/>
    </source>
</evidence>
<gene>
    <name evidence="2" type="ORF">IW245_002419</name>
</gene>
<keyword evidence="3" id="KW-1185">Reference proteome</keyword>
<sequence>MNEQFRLSDAERHLLILDALAWQDAEMEAGRLDTAWAEGTAVKHRQTLTHSSAGSVRTCRSLPWTPRRATPSCVHPSTTDSAT</sequence>
<evidence type="ECO:0000313" key="2">
    <source>
        <dbReference type="EMBL" id="MBG6136225.1"/>
    </source>
</evidence>
<comment type="caution">
    <text evidence="2">The sequence shown here is derived from an EMBL/GenBank/DDBJ whole genome shotgun (WGS) entry which is preliminary data.</text>
</comment>
<protein>
    <submittedName>
        <fullName evidence="2">Uncharacterized protein</fullName>
    </submittedName>
</protein>
<reference evidence="2" key="1">
    <citation type="submission" date="2020-11" db="EMBL/GenBank/DDBJ databases">
        <title>Sequencing the genomes of 1000 actinobacteria strains.</title>
        <authorList>
            <person name="Klenk H.-P."/>
        </authorList>
    </citation>
    <scope>NUCLEOTIDE SEQUENCE</scope>
    <source>
        <strain evidence="2">DSM 45356</strain>
    </source>
</reference>
<organism evidence="2 3">
    <name type="scientific">Longispora fulva</name>
    <dbReference type="NCBI Taxonomy" id="619741"/>
    <lineage>
        <taxon>Bacteria</taxon>
        <taxon>Bacillati</taxon>
        <taxon>Actinomycetota</taxon>
        <taxon>Actinomycetes</taxon>
        <taxon>Micromonosporales</taxon>
        <taxon>Micromonosporaceae</taxon>
        <taxon>Longispora</taxon>
    </lineage>
</organism>
<feature type="region of interest" description="Disordered" evidence="1">
    <location>
        <begin position="49"/>
        <end position="83"/>
    </location>
</feature>
<dbReference type="EMBL" id="JADOUF010000001">
    <property type="protein sequence ID" value="MBG6136225.1"/>
    <property type="molecule type" value="Genomic_DNA"/>
</dbReference>
<accession>A0A8J7GE71</accession>
<dbReference type="Proteomes" id="UP000622552">
    <property type="component" value="Unassembled WGS sequence"/>
</dbReference>
<evidence type="ECO:0000256" key="1">
    <source>
        <dbReference type="SAM" id="MobiDB-lite"/>
    </source>
</evidence>
<dbReference type="AlphaFoldDB" id="A0A8J7GE71"/>
<name>A0A8J7GE71_9ACTN</name>
<proteinExistence type="predicted"/>